<keyword evidence="7" id="KW-0539">Nucleus</keyword>
<dbReference type="InterPro" id="IPR006569">
    <property type="entry name" value="CID_dom"/>
</dbReference>
<feature type="compositionally biased region" description="Low complexity" evidence="8">
    <location>
        <begin position="380"/>
        <end position="390"/>
    </location>
</feature>
<dbReference type="PANTHER" id="PTHR12550:SF49">
    <property type="entry name" value="PROTEIN HUA2-LIKE 2-RELATED"/>
    <property type="match status" value="1"/>
</dbReference>
<dbReference type="GO" id="GO:0009908">
    <property type="term" value="P:flower development"/>
    <property type="evidence" value="ECO:0007669"/>
    <property type="project" value="UniProtKB-KW"/>
</dbReference>
<keyword evidence="4" id="KW-0805">Transcription regulation</keyword>
<protein>
    <submittedName>
        <fullName evidence="11">Putative PWWP domain-containing protein</fullName>
    </submittedName>
</protein>
<keyword evidence="3" id="KW-0507">mRNA processing</keyword>
<keyword evidence="12" id="KW-1185">Reference proteome</keyword>
<keyword evidence="5" id="KW-0287">Flowering</keyword>
<dbReference type="Pfam" id="PF00855">
    <property type="entry name" value="PWWP"/>
    <property type="match status" value="1"/>
</dbReference>
<proteinExistence type="predicted"/>
<reference evidence="12" key="1">
    <citation type="journal article" date="2020" name="Nat. Commun.">
        <title>Genome sequence of the cluster root forming white lupin.</title>
        <authorList>
            <person name="Hufnagel B."/>
            <person name="Marques A."/>
            <person name="Soriano A."/>
            <person name="Marques L."/>
            <person name="Divol F."/>
            <person name="Doumas P."/>
            <person name="Sallet E."/>
            <person name="Mancinotti D."/>
            <person name="Carrere S."/>
            <person name="Marande W."/>
            <person name="Arribat S."/>
            <person name="Keller J."/>
            <person name="Huneau C."/>
            <person name="Blein T."/>
            <person name="Aime D."/>
            <person name="Laguerre M."/>
            <person name="Taylor J."/>
            <person name="Schubert V."/>
            <person name="Nelson M."/>
            <person name="Geu-Flores F."/>
            <person name="Crespi M."/>
            <person name="Gallardo-Guerrero K."/>
            <person name="Delaux P.-M."/>
            <person name="Salse J."/>
            <person name="Berges H."/>
            <person name="Guyot R."/>
            <person name="Gouzy J."/>
            <person name="Peret B."/>
        </authorList>
    </citation>
    <scope>NUCLEOTIDE SEQUENCE [LARGE SCALE GENOMIC DNA]</scope>
    <source>
        <strain evidence="12">cv. Amiga</strain>
    </source>
</reference>
<evidence type="ECO:0000259" key="10">
    <source>
        <dbReference type="PROSITE" id="PS51391"/>
    </source>
</evidence>
<keyword evidence="2" id="KW-0217">Developmental protein</keyword>
<feature type="region of interest" description="Disordered" evidence="8">
    <location>
        <begin position="607"/>
        <end position="642"/>
    </location>
</feature>
<dbReference type="Gene3D" id="2.30.30.140">
    <property type="match status" value="1"/>
</dbReference>
<dbReference type="InterPro" id="IPR000313">
    <property type="entry name" value="PWWP_dom"/>
</dbReference>
<dbReference type="PROSITE" id="PS51391">
    <property type="entry name" value="CID"/>
    <property type="match status" value="1"/>
</dbReference>
<evidence type="ECO:0000256" key="3">
    <source>
        <dbReference type="ARBA" id="ARBA00022664"/>
    </source>
</evidence>
<dbReference type="SMART" id="SM00293">
    <property type="entry name" value="PWWP"/>
    <property type="match status" value="1"/>
</dbReference>
<dbReference type="InterPro" id="IPR008942">
    <property type="entry name" value="ENTH_VHS"/>
</dbReference>
<name>A0A6A4N5K7_LUPAL</name>
<evidence type="ECO:0000256" key="6">
    <source>
        <dbReference type="ARBA" id="ARBA00023163"/>
    </source>
</evidence>
<feature type="domain" description="PWWP" evidence="9">
    <location>
        <begin position="26"/>
        <end position="83"/>
    </location>
</feature>
<feature type="compositionally biased region" description="Pro residues" evidence="8">
    <location>
        <begin position="1075"/>
        <end position="1103"/>
    </location>
</feature>
<accession>A0A6A4N5K7</accession>
<evidence type="ECO:0000256" key="5">
    <source>
        <dbReference type="ARBA" id="ARBA00023089"/>
    </source>
</evidence>
<feature type="domain" description="CID" evidence="10">
    <location>
        <begin position="796"/>
        <end position="937"/>
    </location>
</feature>
<dbReference type="Gene3D" id="1.25.40.90">
    <property type="match status" value="1"/>
</dbReference>
<organism evidence="11 12">
    <name type="scientific">Lupinus albus</name>
    <name type="common">White lupine</name>
    <name type="synonym">Lupinus termis</name>
    <dbReference type="NCBI Taxonomy" id="3870"/>
    <lineage>
        <taxon>Eukaryota</taxon>
        <taxon>Viridiplantae</taxon>
        <taxon>Streptophyta</taxon>
        <taxon>Embryophyta</taxon>
        <taxon>Tracheophyta</taxon>
        <taxon>Spermatophyta</taxon>
        <taxon>Magnoliopsida</taxon>
        <taxon>eudicotyledons</taxon>
        <taxon>Gunneridae</taxon>
        <taxon>Pentapetalae</taxon>
        <taxon>rosids</taxon>
        <taxon>fabids</taxon>
        <taxon>Fabales</taxon>
        <taxon>Fabaceae</taxon>
        <taxon>Papilionoideae</taxon>
        <taxon>50 kb inversion clade</taxon>
        <taxon>genistoids sensu lato</taxon>
        <taxon>core genistoids</taxon>
        <taxon>Genisteae</taxon>
        <taxon>Lupinus</taxon>
    </lineage>
</organism>
<dbReference type="SMART" id="SM00582">
    <property type="entry name" value="RPR"/>
    <property type="match status" value="1"/>
</dbReference>
<evidence type="ECO:0000313" key="11">
    <source>
        <dbReference type="EMBL" id="KAE9585562.1"/>
    </source>
</evidence>
<evidence type="ECO:0000313" key="12">
    <source>
        <dbReference type="Proteomes" id="UP000447434"/>
    </source>
</evidence>
<evidence type="ECO:0000259" key="9">
    <source>
        <dbReference type="PROSITE" id="PS50812"/>
    </source>
</evidence>
<dbReference type="GO" id="GO:0005634">
    <property type="term" value="C:nucleus"/>
    <property type="evidence" value="ECO:0007669"/>
    <property type="project" value="UniProtKB-SubCell"/>
</dbReference>
<gene>
    <name evidence="11" type="ORF">Lalb_Chr25g0290251</name>
</gene>
<evidence type="ECO:0000256" key="2">
    <source>
        <dbReference type="ARBA" id="ARBA00022473"/>
    </source>
</evidence>
<dbReference type="SUPFAM" id="SSF63748">
    <property type="entry name" value="Tudor/PWWP/MBT"/>
    <property type="match status" value="1"/>
</dbReference>
<keyword evidence="6" id="KW-0804">Transcription</keyword>
<dbReference type="FunFam" id="1.25.40.90:FF:000037">
    <property type="entry name" value="Enhancer of ag-4 2"/>
    <property type="match status" value="1"/>
</dbReference>
<comment type="caution">
    <text evidence="11">The sequence shown here is derived from an EMBL/GenBank/DDBJ whole genome shotgun (WGS) entry which is preliminary data.</text>
</comment>
<dbReference type="Proteomes" id="UP000447434">
    <property type="component" value="Chromosome 25"/>
</dbReference>
<comment type="subcellular location">
    <subcellularLocation>
        <location evidence="1">Nucleus</location>
    </subcellularLocation>
</comment>
<sequence length="1332" mass="145016">MAPSRKKGIGKAATAAAAAACRQWKVGDLVLAKVKGFPAWPATVSDPEKWGYSKDSKKVHVYFFGTQQIAFCNPADVEAFTEEKKQSLVKRRGKGADFVRAAQEIINSYEKLKGEAQVNETNSGGEVANANVSYLVEESANLGLKDKTDAPLTLGSITNSSNSGKHDELVCATEDDLAVEPRDESYNKEPSLEKPIANPVVTMSVKSSLPVTHAPRKRSADLSLQICTTQRNASFHRPQVQNFVGPFSDGGNSAGNISVDVTQNVSLRRNKHTRKSHDLLGCVDADSSAFASNGSMKGKGSEILTVNSEAFSPDDGSTIDSNFRREYSETMESPKGDVGLNGGLDLKIKAVINKKKRKSNMKKETKDAVKPTIRLEEEAGSQNGSQSSQNVCGYSKERCSDQEGDEHLPLLKRARVRMGNASSIQDQEKSCKEEITISPLQIVTSLNCESGTLVYVDLPAQNGAMGNIFPSKLLAPSSETGYQICKIEKDEMLGCSLDGEAALPPSKRLHRALEAMSANAAEDGQACMESSSSVMISTENKLSKEVNKQFTKFEHHGPGKDVLQSTRDQVGGEDMVDSVVGQTDKTGSEFQLHGKVSPNVHVKYCEVGTNQDSPGAPLPPNDDNSIRPDNHSNASDTSQQNGINLDPMECACEGGKLLPQNIIDVPQDKVVVCEGSRCLKQAVGDSSKVDDICKVDDMCEVVKEVIFKGQKEDTSSVSISNVCSGEKGTLGIQSQGSPPNTSVCNVSTSDSSNILQNRSCSPDVHQKHTLSGPVDGWKDGFVENQGPRLMGKSTEARHAALVYFEAMLGTLKRTKESIGRATRIAIDCAKFGIAAKVLEILVHNLETESSLCRRVDLFFLVDSIAQCSRGLKGDVGGVYLSAMQSVLPRLVSAAAPAGSAAQENRRQCLKVLRLWLERRILPESIIRHHIRELNSYMTSASAGVYSRRTLRTERPFDDPVREMEGMLVDEYGSNSSFQLPGFCMPQMLKDEDEGSDSDGANFEAVTPEHDSETHDMQDTCHVIVKRRHVLEDVDGELEMEDAAPSVDIRLNSTYNVGGNATPFEKNTPLLQGRPSTPPPPSSPPPPPPLPPLPPLPPPPPPPALHLMSATPNPYHAAVDSKSQTVKDNMLLSIAEPLAAPRNSQLINDAVQHNMQMQIPNSTCSFNSFPLQSSANFRNSDGVSIHSKGYPLPPPHHIPSNQFSFVNGECVKPPLRDVPPPPPSFSNNHFVQSNSMERGNFYNNHERLRPPPPYNNHERWNVPGPYSGPHYHHDRGGPPAPYGCHPCEPTRLPGHAWRFPPPPTDDKDYMPFRQPYEDVIPVSNRGPGFWPPS</sequence>
<dbReference type="OrthoDB" id="62853at2759"/>
<feature type="region of interest" description="Disordered" evidence="8">
    <location>
        <begin position="988"/>
        <end position="1015"/>
    </location>
</feature>
<dbReference type="Pfam" id="PF04818">
    <property type="entry name" value="CID"/>
    <property type="match status" value="1"/>
</dbReference>
<evidence type="ECO:0000256" key="8">
    <source>
        <dbReference type="SAM" id="MobiDB-lite"/>
    </source>
</evidence>
<evidence type="ECO:0000256" key="4">
    <source>
        <dbReference type="ARBA" id="ARBA00023015"/>
    </source>
</evidence>
<dbReference type="PROSITE" id="PS50812">
    <property type="entry name" value="PWWP"/>
    <property type="match status" value="1"/>
</dbReference>
<feature type="compositionally biased region" description="Basic and acidic residues" evidence="8">
    <location>
        <begin position="1006"/>
        <end position="1015"/>
    </location>
</feature>
<dbReference type="GO" id="GO:0006397">
    <property type="term" value="P:mRNA processing"/>
    <property type="evidence" value="ECO:0007669"/>
    <property type="project" value="UniProtKB-KW"/>
</dbReference>
<feature type="compositionally biased region" description="Polar residues" evidence="8">
    <location>
        <begin position="631"/>
        <end position="642"/>
    </location>
</feature>
<dbReference type="PANTHER" id="PTHR12550">
    <property type="entry name" value="HEPATOMA-DERIVED GROWTH FACTOR-RELATED"/>
    <property type="match status" value="1"/>
</dbReference>
<dbReference type="EMBL" id="WOCE01000025">
    <property type="protein sequence ID" value="KAE9585562.1"/>
    <property type="molecule type" value="Genomic_DNA"/>
</dbReference>
<evidence type="ECO:0000256" key="1">
    <source>
        <dbReference type="ARBA" id="ARBA00004123"/>
    </source>
</evidence>
<feature type="region of interest" description="Disordered" evidence="8">
    <location>
        <begin position="1057"/>
        <end position="1117"/>
    </location>
</feature>
<feature type="region of interest" description="Disordered" evidence="8">
    <location>
        <begin position="375"/>
        <end position="395"/>
    </location>
</feature>
<evidence type="ECO:0000256" key="7">
    <source>
        <dbReference type="ARBA" id="ARBA00023242"/>
    </source>
</evidence>